<sequence>MKNILILLTLFSIQMSMAQPLVKVENHTLNAMDLVLFSFGMDQPISIGTISNTGELHFNFPKDYNFLTDEVTANYMNDAAYTLFSKCDNFYDMLSEDENIKSAVGGYISLSSKDNPYEGLLFMVTDENMVPWLESDGAIDAILGSYFELVYVESEFNYQGDCSATVTYTDDDPLVTTYSYNLHLNPGFNFIEYKIESVEEQNIPSMYEENKIDKIKKPTKIAVSSSQSSAPNAKWIGKYFYN</sequence>
<comment type="caution">
    <text evidence="2">The sequence shown here is derived from an EMBL/GenBank/DDBJ whole genome shotgun (WGS) entry which is preliminary data.</text>
</comment>
<dbReference type="Proteomes" id="UP000321734">
    <property type="component" value="Unassembled WGS sequence"/>
</dbReference>
<organism evidence="2 3">
    <name type="scientific">Gelidibacter salicanalis</name>
    <dbReference type="NCBI Taxonomy" id="291193"/>
    <lineage>
        <taxon>Bacteria</taxon>
        <taxon>Pseudomonadati</taxon>
        <taxon>Bacteroidota</taxon>
        <taxon>Flavobacteriia</taxon>
        <taxon>Flavobacteriales</taxon>
        <taxon>Flavobacteriaceae</taxon>
        <taxon>Gelidibacter</taxon>
    </lineage>
</organism>
<dbReference type="RefSeq" id="WP_146890227.1">
    <property type="nucleotide sequence ID" value="NZ_VORX01000002.1"/>
</dbReference>
<gene>
    <name evidence="2" type="ORF">ES711_03780</name>
</gene>
<accession>A0A5C7ARF0</accession>
<dbReference type="AlphaFoldDB" id="A0A5C7ARF0"/>
<feature type="chain" id="PRO_5023058920" description="GLPGLI family protein" evidence="1">
    <location>
        <begin position="19"/>
        <end position="242"/>
    </location>
</feature>
<evidence type="ECO:0000313" key="3">
    <source>
        <dbReference type="Proteomes" id="UP000321734"/>
    </source>
</evidence>
<name>A0A5C7ARF0_9FLAO</name>
<keyword evidence="3" id="KW-1185">Reference proteome</keyword>
<feature type="signal peptide" evidence="1">
    <location>
        <begin position="1"/>
        <end position="18"/>
    </location>
</feature>
<evidence type="ECO:0000313" key="2">
    <source>
        <dbReference type="EMBL" id="TXE09065.1"/>
    </source>
</evidence>
<evidence type="ECO:0008006" key="4">
    <source>
        <dbReference type="Google" id="ProtNLM"/>
    </source>
</evidence>
<evidence type="ECO:0000256" key="1">
    <source>
        <dbReference type="SAM" id="SignalP"/>
    </source>
</evidence>
<dbReference type="OrthoDB" id="1418179at2"/>
<protein>
    <recommendedName>
        <fullName evidence="4">GLPGLI family protein</fullName>
    </recommendedName>
</protein>
<reference evidence="2 3" key="1">
    <citation type="submission" date="2019-08" db="EMBL/GenBank/DDBJ databases">
        <title>Genome sequence of Gelidibacter salicanalis IC162T.</title>
        <authorList>
            <person name="Bowman J.P."/>
        </authorList>
    </citation>
    <scope>NUCLEOTIDE SEQUENCE [LARGE SCALE GENOMIC DNA]</scope>
    <source>
        <strain evidence="2 3">IC162</strain>
    </source>
</reference>
<proteinExistence type="predicted"/>
<keyword evidence="1" id="KW-0732">Signal</keyword>
<dbReference type="EMBL" id="VORX01000002">
    <property type="protein sequence ID" value="TXE09065.1"/>
    <property type="molecule type" value="Genomic_DNA"/>
</dbReference>